<comment type="caution">
    <text evidence="3">The sequence shown here is derived from an EMBL/GenBank/DDBJ whole genome shotgun (WGS) entry which is preliminary data.</text>
</comment>
<feature type="compositionally biased region" description="Low complexity" evidence="1">
    <location>
        <begin position="137"/>
        <end position="147"/>
    </location>
</feature>
<name>A0A1E5WGP3_9POAL</name>
<feature type="region of interest" description="Disordered" evidence="1">
    <location>
        <begin position="90"/>
        <end position="147"/>
    </location>
</feature>
<reference evidence="3 4" key="1">
    <citation type="submission" date="2016-09" db="EMBL/GenBank/DDBJ databases">
        <title>The draft genome of Dichanthelium oligosanthes: A C3 panicoid grass species.</title>
        <authorList>
            <person name="Studer A.J."/>
            <person name="Schnable J.C."/>
            <person name="Brutnell T.P."/>
        </authorList>
    </citation>
    <scope>NUCLEOTIDE SEQUENCE [LARGE SCALE GENOMIC DNA]</scope>
    <source>
        <strain evidence="4">cv. Kellogg 1175</strain>
        <tissue evidence="3">Leaf</tissue>
    </source>
</reference>
<feature type="region of interest" description="Disordered" evidence="1">
    <location>
        <begin position="1"/>
        <end position="20"/>
    </location>
</feature>
<feature type="domain" description="No apical meristem-associated C-terminal" evidence="2">
    <location>
        <begin position="71"/>
        <end position="141"/>
    </location>
</feature>
<proteinExistence type="predicted"/>
<dbReference type="OrthoDB" id="2507178at2759"/>
<dbReference type="AlphaFoldDB" id="A0A1E5WGP3"/>
<sequence length="184" mass="20564">KTVHHNYIAQKGENYPERTQTSLEGRWSDIKEQVSKFEAYFNKVVHENRSGYVDSDKTTEAVNLYNSLEAKPFIVMHCWEVFHEQPKWIDLNDKGPQGGDSSAPIDLEDSAPTEVESSSVPGSKRPMGRDSSKATKRSSSGQSSSHSVASEFSTLLSNLHVEKIALLKNTNGEVSEHLWNIVDV</sequence>
<evidence type="ECO:0000313" key="4">
    <source>
        <dbReference type="Proteomes" id="UP000095767"/>
    </source>
</evidence>
<dbReference type="Proteomes" id="UP000095767">
    <property type="component" value="Unassembled WGS sequence"/>
</dbReference>
<protein>
    <recommendedName>
        <fullName evidence="2">No apical meristem-associated C-terminal domain-containing protein</fullName>
    </recommendedName>
</protein>
<evidence type="ECO:0000259" key="2">
    <source>
        <dbReference type="Pfam" id="PF14303"/>
    </source>
</evidence>
<dbReference type="Pfam" id="PF14303">
    <property type="entry name" value="NAM-associated"/>
    <property type="match status" value="1"/>
</dbReference>
<dbReference type="PANTHER" id="PTHR45125:SF3">
    <property type="entry name" value="NO-APICAL-MERISTEM-ASSOCIATED CARBOXY-TERMINAL DOMAIN PROTEIN"/>
    <property type="match status" value="1"/>
</dbReference>
<dbReference type="EMBL" id="LWDX02008862">
    <property type="protein sequence ID" value="OEL36551.1"/>
    <property type="molecule type" value="Genomic_DNA"/>
</dbReference>
<gene>
    <name evidence="3" type="ORF">BAE44_0002430</name>
</gene>
<feature type="non-terminal residue" evidence="3">
    <location>
        <position position="1"/>
    </location>
</feature>
<keyword evidence="4" id="KW-1185">Reference proteome</keyword>
<accession>A0A1E5WGP3</accession>
<dbReference type="InterPro" id="IPR029466">
    <property type="entry name" value="NAM-associated_C"/>
</dbReference>
<evidence type="ECO:0000256" key="1">
    <source>
        <dbReference type="SAM" id="MobiDB-lite"/>
    </source>
</evidence>
<evidence type="ECO:0000313" key="3">
    <source>
        <dbReference type="EMBL" id="OEL36551.1"/>
    </source>
</evidence>
<organism evidence="3 4">
    <name type="scientific">Dichanthelium oligosanthes</name>
    <dbReference type="NCBI Taxonomy" id="888268"/>
    <lineage>
        <taxon>Eukaryota</taxon>
        <taxon>Viridiplantae</taxon>
        <taxon>Streptophyta</taxon>
        <taxon>Embryophyta</taxon>
        <taxon>Tracheophyta</taxon>
        <taxon>Spermatophyta</taxon>
        <taxon>Magnoliopsida</taxon>
        <taxon>Liliopsida</taxon>
        <taxon>Poales</taxon>
        <taxon>Poaceae</taxon>
        <taxon>PACMAD clade</taxon>
        <taxon>Panicoideae</taxon>
        <taxon>Panicodae</taxon>
        <taxon>Paniceae</taxon>
        <taxon>Dichantheliinae</taxon>
        <taxon>Dichanthelium</taxon>
    </lineage>
</organism>
<dbReference type="PANTHER" id="PTHR45125">
    <property type="entry name" value="F21J9.4-RELATED"/>
    <property type="match status" value="1"/>
</dbReference>